<feature type="non-terminal residue" evidence="1">
    <location>
        <position position="105"/>
    </location>
</feature>
<dbReference type="AlphaFoldDB" id="A0A0F9PEW4"/>
<dbReference type="EMBL" id="LAZR01005481">
    <property type="protein sequence ID" value="KKM99585.1"/>
    <property type="molecule type" value="Genomic_DNA"/>
</dbReference>
<organism evidence="1">
    <name type="scientific">marine sediment metagenome</name>
    <dbReference type="NCBI Taxonomy" id="412755"/>
    <lineage>
        <taxon>unclassified sequences</taxon>
        <taxon>metagenomes</taxon>
        <taxon>ecological metagenomes</taxon>
    </lineage>
</organism>
<name>A0A0F9PEW4_9ZZZZ</name>
<sequence length="105" mass="11970">MMKILHITPHLGGGVGSTILGYISKNKTFEHEIVALGYTMGYVLEKIESLNIPYTDHITHEELIKKIPDFDIVLIHMWNNPLLYDFLVRNELPPCRLVMLGHNSG</sequence>
<protein>
    <recommendedName>
        <fullName evidence="2">Glycosyltransferase subfamily 4-like N-terminal domain-containing protein</fullName>
    </recommendedName>
</protein>
<dbReference type="SUPFAM" id="SSF53756">
    <property type="entry name" value="UDP-Glycosyltransferase/glycogen phosphorylase"/>
    <property type="match status" value="1"/>
</dbReference>
<accession>A0A0F9PEW4</accession>
<comment type="caution">
    <text evidence="1">The sequence shown here is derived from an EMBL/GenBank/DDBJ whole genome shotgun (WGS) entry which is preliminary data.</text>
</comment>
<evidence type="ECO:0008006" key="2">
    <source>
        <dbReference type="Google" id="ProtNLM"/>
    </source>
</evidence>
<proteinExistence type="predicted"/>
<reference evidence="1" key="1">
    <citation type="journal article" date="2015" name="Nature">
        <title>Complex archaea that bridge the gap between prokaryotes and eukaryotes.</title>
        <authorList>
            <person name="Spang A."/>
            <person name="Saw J.H."/>
            <person name="Jorgensen S.L."/>
            <person name="Zaremba-Niedzwiedzka K."/>
            <person name="Martijn J."/>
            <person name="Lind A.E."/>
            <person name="van Eijk R."/>
            <person name="Schleper C."/>
            <person name="Guy L."/>
            <person name="Ettema T.J."/>
        </authorList>
    </citation>
    <scope>NUCLEOTIDE SEQUENCE</scope>
</reference>
<evidence type="ECO:0000313" key="1">
    <source>
        <dbReference type="EMBL" id="KKM99585.1"/>
    </source>
</evidence>
<gene>
    <name evidence="1" type="ORF">LCGC14_1146480</name>
</gene>